<reference evidence="6" key="1">
    <citation type="submission" date="2013-03" db="EMBL/GenBank/DDBJ databases">
        <title>The Genome Sequence of Anopheles dirus WRAIR2.</title>
        <authorList>
            <consortium name="The Broad Institute Genomics Platform"/>
            <person name="Neafsey D.E."/>
            <person name="Walton C."/>
            <person name="Walker B."/>
            <person name="Young S.K."/>
            <person name="Zeng Q."/>
            <person name="Gargeya S."/>
            <person name="Fitzgerald M."/>
            <person name="Haas B."/>
            <person name="Abouelleil A."/>
            <person name="Allen A.W."/>
            <person name="Alvarado L."/>
            <person name="Arachchi H.M."/>
            <person name="Berlin A.M."/>
            <person name="Chapman S.B."/>
            <person name="Gainer-Dewar J."/>
            <person name="Goldberg J."/>
            <person name="Griggs A."/>
            <person name="Gujja S."/>
            <person name="Hansen M."/>
            <person name="Howarth C."/>
            <person name="Imamovic A."/>
            <person name="Ireland A."/>
            <person name="Larimer J."/>
            <person name="McCowan C."/>
            <person name="Murphy C."/>
            <person name="Pearson M."/>
            <person name="Poon T.W."/>
            <person name="Priest M."/>
            <person name="Roberts A."/>
            <person name="Saif S."/>
            <person name="Shea T."/>
            <person name="Sisk P."/>
            <person name="Sykes S."/>
            <person name="Wortman J."/>
            <person name="Nusbaum C."/>
            <person name="Birren B."/>
        </authorList>
    </citation>
    <scope>NUCLEOTIDE SEQUENCE [LARGE SCALE GENOMIC DNA]</scope>
    <source>
        <strain evidence="6">WRAIR2</strain>
    </source>
</reference>
<evidence type="ECO:0000313" key="6">
    <source>
        <dbReference type="Proteomes" id="UP000075884"/>
    </source>
</evidence>
<organism evidence="5 6">
    <name type="scientific">Anopheles dirus</name>
    <dbReference type="NCBI Taxonomy" id="7168"/>
    <lineage>
        <taxon>Eukaryota</taxon>
        <taxon>Metazoa</taxon>
        <taxon>Ecdysozoa</taxon>
        <taxon>Arthropoda</taxon>
        <taxon>Hexapoda</taxon>
        <taxon>Insecta</taxon>
        <taxon>Pterygota</taxon>
        <taxon>Neoptera</taxon>
        <taxon>Endopterygota</taxon>
        <taxon>Diptera</taxon>
        <taxon>Nematocera</taxon>
        <taxon>Culicoidea</taxon>
        <taxon>Culicidae</taxon>
        <taxon>Anophelinae</taxon>
        <taxon>Anopheles</taxon>
    </lineage>
</organism>
<dbReference type="CDD" id="cd19941">
    <property type="entry name" value="TIL"/>
    <property type="match status" value="1"/>
</dbReference>
<evidence type="ECO:0000256" key="1">
    <source>
        <dbReference type="ARBA" id="ARBA00022690"/>
    </source>
</evidence>
<accession>A0A182NH30</accession>
<sequence>MRAIFVLLAVALFVVLGAAAKCGDNEEFQRCGTGCERTCNNGDDWDKPCALPCVDKCFCLDGFLRDSSGACVRAWRCSPSL</sequence>
<evidence type="ECO:0000259" key="4">
    <source>
        <dbReference type="Pfam" id="PF01826"/>
    </source>
</evidence>
<dbReference type="EnsemblMetazoa" id="ADIR006953-RA">
    <property type="protein sequence ID" value="ADIR006953-PA"/>
    <property type="gene ID" value="ADIR006953"/>
</dbReference>
<dbReference type="SUPFAM" id="SSF57567">
    <property type="entry name" value="Serine protease inhibitors"/>
    <property type="match status" value="1"/>
</dbReference>
<dbReference type="InterPro" id="IPR036084">
    <property type="entry name" value="Ser_inhib-like_sf"/>
</dbReference>
<dbReference type="InterPro" id="IPR002919">
    <property type="entry name" value="TIL_dom"/>
</dbReference>
<evidence type="ECO:0000256" key="3">
    <source>
        <dbReference type="SAM" id="SignalP"/>
    </source>
</evidence>
<name>A0A182NH30_9DIPT</name>
<evidence type="ECO:0000313" key="5">
    <source>
        <dbReference type="EnsemblMetazoa" id="ADIR006953-PA"/>
    </source>
</evidence>
<keyword evidence="1" id="KW-0646">Protease inhibitor</keyword>
<dbReference type="STRING" id="7168.A0A182NH30"/>
<feature type="domain" description="TIL" evidence="4">
    <location>
        <begin position="22"/>
        <end position="77"/>
    </location>
</feature>
<keyword evidence="3" id="KW-0732">Signal</keyword>
<keyword evidence="2" id="KW-1015">Disulfide bond</keyword>
<protein>
    <recommendedName>
        <fullName evidence="4">TIL domain-containing protein</fullName>
    </recommendedName>
</protein>
<dbReference type="VEuPathDB" id="VectorBase:ADIR006953"/>
<dbReference type="InterPro" id="IPR051368">
    <property type="entry name" value="SerProtInhib-TIL_Domain"/>
</dbReference>
<feature type="chain" id="PRO_5008129833" description="TIL domain-containing protein" evidence="3">
    <location>
        <begin position="20"/>
        <end position="81"/>
    </location>
</feature>
<feature type="signal peptide" evidence="3">
    <location>
        <begin position="1"/>
        <end position="19"/>
    </location>
</feature>
<dbReference type="AlphaFoldDB" id="A0A182NH30"/>
<dbReference type="Proteomes" id="UP000075884">
    <property type="component" value="Unassembled WGS sequence"/>
</dbReference>
<dbReference type="PANTHER" id="PTHR23259">
    <property type="entry name" value="RIDDLE"/>
    <property type="match status" value="1"/>
</dbReference>
<evidence type="ECO:0000256" key="2">
    <source>
        <dbReference type="ARBA" id="ARBA00023157"/>
    </source>
</evidence>
<keyword evidence="6" id="KW-1185">Reference proteome</keyword>
<reference evidence="5" key="2">
    <citation type="submission" date="2020-05" db="UniProtKB">
        <authorList>
            <consortium name="EnsemblMetazoa"/>
        </authorList>
    </citation>
    <scope>IDENTIFICATION</scope>
    <source>
        <strain evidence="5">WRAIR2</strain>
    </source>
</reference>
<dbReference type="GO" id="GO:0030414">
    <property type="term" value="F:peptidase inhibitor activity"/>
    <property type="evidence" value="ECO:0007669"/>
    <property type="project" value="UniProtKB-KW"/>
</dbReference>
<proteinExistence type="predicted"/>
<dbReference type="Pfam" id="PF01826">
    <property type="entry name" value="TIL"/>
    <property type="match status" value="1"/>
</dbReference>
<dbReference type="Gene3D" id="2.10.25.10">
    <property type="entry name" value="Laminin"/>
    <property type="match status" value="1"/>
</dbReference>
<dbReference type="PANTHER" id="PTHR23259:SF69">
    <property type="entry name" value="GEO11767P1-RELATED"/>
    <property type="match status" value="1"/>
</dbReference>